<organism evidence="3 4">
    <name type="scientific">Zymomonas mobilis subsp. pomaceae (strain ATCC 29192 / DSM 22645 / JCM 10191 / CCUG 17912 / NBRC 13757 / NCIMB 11200 / NRRL B-4491 / Barker I)</name>
    <dbReference type="NCBI Taxonomy" id="579138"/>
    <lineage>
        <taxon>Bacteria</taxon>
        <taxon>Pseudomonadati</taxon>
        <taxon>Pseudomonadota</taxon>
        <taxon>Alphaproteobacteria</taxon>
        <taxon>Sphingomonadales</taxon>
        <taxon>Zymomonadaceae</taxon>
        <taxon>Zymomonas</taxon>
    </lineage>
</organism>
<reference evidence="3 4" key="1">
    <citation type="journal article" date="2011" name="J. Bacteriol.">
        <title>Genome sequence of the ethanol-producing Zymomonas mobilis subsp. pomaceae lectotype strain ATCC 29192.</title>
        <authorList>
            <person name="Kouvelis V.N."/>
            <person name="Davenport K.W."/>
            <person name="Brettin T.S."/>
            <person name="Bruce D."/>
            <person name="Detter C."/>
            <person name="Han C.S."/>
            <person name="Nolan M."/>
            <person name="Tapia R."/>
            <person name="Damoulaki A."/>
            <person name="Kyrpides N.C."/>
            <person name="Typas M.A."/>
            <person name="Pappas K.M."/>
        </authorList>
    </citation>
    <scope>NUCLEOTIDE SEQUENCE [LARGE SCALE GENOMIC DNA]</scope>
    <source>
        <strain evidence="4">ATCC 29192 / DSM 22645 / JCM 10191 / CCUG 17912 / NBRC 13757 / NCIMB 11200 / NRRL B-4491 / Barker I</strain>
    </source>
</reference>
<dbReference type="PANTHER" id="PTHR13847">
    <property type="entry name" value="SARCOSINE DEHYDROGENASE-RELATED"/>
    <property type="match status" value="1"/>
</dbReference>
<sequence length="366" mass="39355">MSKIFDIAIIGSGIAGAGLAAMIGDQATTLLLEAEATPGYHATGRSAAFWSETYGGPAIQPLTSASGPRLKAGGFLFPRGIAHVADQDGLDALKKFQESFAGTPVVLTPLDRAAIEATGARLKAGWDHGLSEASCEDIDVAALHAHFLSVAKKTGTELHTHNRVTALTRKEGYWFIETTRGSFKAARVVNAAGAWASEIAKLAGALPVVITPYRRTMIQLQVSPTPPAAMPIIIDALTRFYFKPEAGNRFWLSPHDEHPQPPADVAPEEMDVAIAIDRFQQAADWKIEKVERTWAGLRSFSPDRAPIYGADPKAEGFFWCAGQGGFGIQTSSAGSMLAACLLLEQALPDWLKDVDPERYSPKRFQV</sequence>
<dbReference type="InterPro" id="IPR036188">
    <property type="entry name" value="FAD/NAD-bd_sf"/>
</dbReference>
<dbReference type="HOGENOM" id="CLU_007884_4_2_5"/>
<gene>
    <name evidence="3" type="ordered locus">Zymop_1628</name>
</gene>
<dbReference type="RefSeq" id="WP_013934905.1">
    <property type="nucleotide sequence ID" value="NC_015709.1"/>
</dbReference>
<accession>F8EWA7</accession>
<dbReference type="KEGG" id="zmp:Zymop_1628"/>
<name>F8EWA7_ZYMMT</name>
<dbReference type="Gene3D" id="3.30.9.10">
    <property type="entry name" value="D-Amino Acid Oxidase, subunit A, domain 2"/>
    <property type="match status" value="1"/>
</dbReference>
<dbReference type="GO" id="GO:0005737">
    <property type="term" value="C:cytoplasm"/>
    <property type="evidence" value="ECO:0007669"/>
    <property type="project" value="TreeGrafter"/>
</dbReference>
<evidence type="ECO:0000313" key="4">
    <source>
        <dbReference type="Proteomes" id="UP000000491"/>
    </source>
</evidence>
<dbReference type="STRING" id="579138.Zymop_1628"/>
<dbReference type="PANTHER" id="PTHR13847:SF287">
    <property type="entry name" value="FAD-DEPENDENT OXIDOREDUCTASE DOMAIN-CONTAINING PROTEIN 1"/>
    <property type="match status" value="1"/>
</dbReference>
<evidence type="ECO:0000256" key="1">
    <source>
        <dbReference type="ARBA" id="ARBA00023002"/>
    </source>
</evidence>
<dbReference type="GO" id="GO:0016491">
    <property type="term" value="F:oxidoreductase activity"/>
    <property type="evidence" value="ECO:0007669"/>
    <property type="project" value="UniProtKB-KW"/>
</dbReference>
<protein>
    <submittedName>
        <fullName evidence="3">FAD dependent oxidoreductase</fullName>
    </submittedName>
</protein>
<dbReference type="Proteomes" id="UP000000491">
    <property type="component" value="Chromosome"/>
</dbReference>
<evidence type="ECO:0000313" key="3">
    <source>
        <dbReference type="EMBL" id="AEI38517.1"/>
    </source>
</evidence>
<dbReference type="Gene3D" id="3.50.50.60">
    <property type="entry name" value="FAD/NAD(P)-binding domain"/>
    <property type="match status" value="1"/>
</dbReference>
<dbReference type="InterPro" id="IPR006076">
    <property type="entry name" value="FAD-dep_OxRdtase"/>
</dbReference>
<feature type="domain" description="FAD dependent oxidoreductase" evidence="2">
    <location>
        <begin position="6"/>
        <end position="338"/>
    </location>
</feature>
<dbReference type="PATRIC" id="fig|579138.3.peg.1729"/>
<dbReference type="AlphaFoldDB" id="F8EWA7"/>
<dbReference type="eggNOG" id="COG0665">
    <property type="taxonomic scope" value="Bacteria"/>
</dbReference>
<dbReference type="Pfam" id="PF01266">
    <property type="entry name" value="DAO"/>
    <property type="match status" value="1"/>
</dbReference>
<dbReference type="EMBL" id="CP002865">
    <property type="protein sequence ID" value="AEI38517.1"/>
    <property type="molecule type" value="Genomic_DNA"/>
</dbReference>
<proteinExistence type="predicted"/>
<evidence type="ECO:0000259" key="2">
    <source>
        <dbReference type="Pfam" id="PF01266"/>
    </source>
</evidence>
<keyword evidence="1" id="KW-0560">Oxidoreductase</keyword>
<dbReference type="SUPFAM" id="SSF51905">
    <property type="entry name" value="FAD/NAD(P)-binding domain"/>
    <property type="match status" value="1"/>
</dbReference>